<dbReference type="InterPro" id="IPR029058">
    <property type="entry name" value="AB_hydrolase_fold"/>
</dbReference>
<evidence type="ECO:0000313" key="3">
    <source>
        <dbReference type="Proteomes" id="UP001556196"/>
    </source>
</evidence>
<dbReference type="PANTHER" id="PTHR11614">
    <property type="entry name" value="PHOSPHOLIPASE-RELATED"/>
    <property type="match status" value="1"/>
</dbReference>
<dbReference type="Gene3D" id="3.40.50.1820">
    <property type="entry name" value="alpha/beta hydrolase"/>
    <property type="match status" value="1"/>
</dbReference>
<keyword evidence="2" id="KW-0378">Hydrolase</keyword>
<evidence type="ECO:0000259" key="1">
    <source>
        <dbReference type="Pfam" id="PF12146"/>
    </source>
</evidence>
<dbReference type="SUPFAM" id="SSF53474">
    <property type="entry name" value="alpha/beta-Hydrolases"/>
    <property type="match status" value="1"/>
</dbReference>
<dbReference type="InterPro" id="IPR022742">
    <property type="entry name" value="Hydrolase_4"/>
</dbReference>
<keyword evidence="3" id="KW-1185">Reference proteome</keyword>
<evidence type="ECO:0000313" key="2">
    <source>
        <dbReference type="EMBL" id="MEW9804390.1"/>
    </source>
</evidence>
<organism evidence="2 3">
    <name type="scientific">Mesorhizobium marinum</name>
    <dbReference type="NCBI Taxonomy" id="3228790"/>
    <lineage>
        <taxon>Bacteria</taxon>
        <taxon>Pseudomonadati</taxon>
        <taxon>Pseudomonadota</taxon>
        <taxon>Alphaproteobacteria</taxon>
        <taxon>Hyphomicrobiales</taxon>
        <taxon>Phyllobacteriaceae</taxon>
        <taxon>Mesorhizobium</taxon>
    </lineage>
</organism>
<dbReference type="Proteomes" id="UP001556196">
    <property type="component" value="Unassembled WGS sequence"/>
</dbReference>
<dbReference type="EMBL" id="JBFOCI010000001">
    <property type="protein sequence ID" value="MEW9804390.1"/>
    <property type="molecule type" value="Genomic_DNA"/>
</dbReference>
<dbReference type="Pfam" id="PF12146">
    <property type="entry name" value="Hydrolase_4"/>
    <property type="match status" value="1"/>
</dbReference>
<dbReference type="RefSeq" id="WP_367721446.1">
    <property type="nucleotide sequence ID" value="NZ_JBFOCI010000001.1"/>
</dbReference>
<gene>
    <name evidence="2" type="ORF">ABUE31_00140</name>
</gene>
<reference evidence="2 3" key="1">
    <citation type="submission" date="2024-06" db="EMBL/GenBank/DDBJ databases">
        <authorList>
            <person name="Tuo L."/>
        </authorList>
    </citation>
    <scope>NUCLEOTIDE SEQUENCE [LARGE SCALE GENOMIC DNA]</scope>
    <source>
        <strain evidence="2 3">ZMM04-5</strain>
    </source>
</reference>
<name>A0ABV3QTJ4_9HYPH</name>
<sequence length="325" mass="36274">MTDVFNVIPSNPPPEKAIGGYFTTVDGKKLRYGRFPAVARPLKGTVIILSGRNECIEKYFETARNLSERGFTAATFDWRGQGGSDRLLRDPQRGHVRDFASYVKDLDSFFEEVVLPDCRGPYYILGHSTGSLIALLATPSLVNRVQRMVLAAPFFDYIGLPLSMPTIARIAGVLYWMGLGRMYGAWGARPRRSPPFATNKLTTDIGRYRRNMELYEKFPKLALGGPTVAWIRAACRAVEIVQDPEFMQRINIPIMFVGAGNDEVVSTRAIADYARRLRGGQILTIAGARHELLQEADIFREQLLAAFDAFVPGNDARLELSHPSL</sequence>
<comment type="caution">
    <text evidence="2">The sequence shown here is derived from an EMBL/GenBank/DDBJ whole genome shotgun (WGS) entry which is preliminary data.</text>
</comment>
<dbReference type="InterPro" id="IPR051044">
    <property type="entry name" value="MAG_DAG_Lipase"/>
</dbReference>
<protein>
    <submittedName>
        <fullName evidence="2">Alpha/beta fold hydrolase</fullName>
    </submittedName>
</protein>
<accession>A0ABV3QTJ4</accession>
<proteinExistence type="predicted"/>
<dbReference type="GO" id="GO:0016787">
    <property type="term" value="F:hydrolase activity"/>
    <property type="evidence" value="ECO:0007669"/>
    <property type="project" value="UniProtKB-KW"/>
</dbReference>
<feature type="domain" description="Serine aminopeptidase S33" evidence="1">
    <location>
        <begin position="42"/>
        <end position="297"/>
    </location>
</feature>